<evidence type="ECO:0000313" key="2">
    <source>
        <dbReference type="Proteomes" id="UP000299102"/>
    </source>
</evidence>
<organism evidence="1 2">
    <name type="scientific">Eumeta variegata</name>
    <name type="common">Bagworm moth</name>
    <name type="synonym">Eumeta japonica</name>
    <dbReference type="NCBI Taxonomy" id="151549"/>
    <lineage>
        <taxon>Eukaryota</taxon>
        <taxon>Metazoa</taxon>
        <taxon>Ecdysozoa</taxon>
        <taxon>Arthropoda</taxon>
        <taxon>Hexapoda</taxon>
        <taxon>Insecta</taxon>
        <taxon>Pterygota</taxon>
        <taxon>Neoptera</taxon>
        <taxon>Endopterygota</taxon>
        <taxon>Lepidoptera</taxon>
        <taxon>Glossata</taxon>
        <taxon>Ditrysia</taxon>
        <taxon>Tineoidea</taxon>
        <taxon>Psychidae</taxon>
        <taxon>Oiketicinae</taxon>
        <taxon>Eumeta</taxon>
    </lineage>
</organism>
<name>A0A4C1XKI5_EUMVA</name>
<gene>
    <name evidence="1" type="ORF">EVAR_40199_1</name>
</gene>
<keyword evidence="2" id="KW-1185">Reference proteome</keyword>
<protein>
    <submittedName>
        <fullName evidence="1">Uncharacterized protein</fullName>
    </submittedName>
</protein>
<proteinExistence type="predicted"/>
<evidence type="ECO:0000313" key="1">
    <source>
        <dbReference type="EMBL" id="GBP63948.1"/>
    </source>
</evidence>
<dbReference type="AlphaFoldDB" id="A0A4C1XKI5"/>
<accession>A0A4C1XKI5</accession>
<reference evidence="1 2" key="1">
    <citation type="journal article" date="2019" name="Commun. Biol.">
        <title>The bagworm genome reveals a unique fibroin gene that provides high tensile strength.</title>
        <authorList>
            <person name="Kono N."/>
            <person name="Nakamura H."/>
            <person name="Ohtoshi R."/>
            <person name="Tomita M."/>
            <person name="Numata K."/>
            <person name="Arakawa K."/>
        </authorList>
    </citation>
    <scope>NUCLEOTIDE SEQUENCE [LARGE SCALE GENOMIC DNA]</scope>
</reference>
<dbReference type="Proteomes" id="UP000299102">
    <property type="component" value="Unassembled WGS sequence"/>
</dbReference>
<sequence>MTNLAAAQKWARLAGPVKIEKKCTARCEASDKAPSSTFAQFGKVTQSLTEFPSALSPYLQIKIKPSGAIRAPRPPRRALNAVLRAPADCDVA</sequence>
<dbReference type="EMBL" id="BGZK01000883">
    <property type="protein sequence ID" value="GBP63948.1"/>
    <property type="molecule type" value="Genomic_DNA"/>
</dbReference>
<comment type="caution">
    <text evidence="1">The sequence shown here is derived from an EMBL/GenBank/DDBJ whole genome shotgun (WGS) entry which is preliminary data.</text>
</comment>